<accession>A0AAE1ZI58</accession>
<dbReference type="PANTHER" id="PTHR23507">
    <property type="entry name" value="ZGC:174356"/>
    <property type="match status" value="1"/>
</dbReference>
<dbReference type="Pfam" id="PF07690">
    <property type="entry name" value="MFS_1"/>
    <property type="match status" value="1"/>
</dbReference>
<evidence type="ECO:0000256" key="4">
    <source>
        <dbReference type="ARBA" id="ARBA00023136"/>
    </source>
</evidence>
<evidence type="ECO:0000256" key="2">
    <source>
        <dbReference type="ARBA" id="ARBA00022692"/>
    </source>
</evidence>
<feature type="transmembrane region" description="Helical" evidence="5">
    <location>
        <begin position="27"/>
        <end position="44"/>
    </location>
</feature>
<evidence type="ECO:0000313" key="7">
    <source>
        <dbReference type="Proteomes" id="UP001292079"/>
    </source>
</evidence>
<evidence type="ECO:0000256" key="5">
    <source>
        <dbReference type="SAM" id="Phobius"/>
    </source>
</evidence>
<name>A0AAE1ZI58_SCHME</name>
<keyword evidence="3 5" id="KW-1133">Transmembrane helix</keyword>
<dbReference type="Gene3D" id="1.20.1250.20">
    <property type="entry name" value="MFS general substrate transporter like domains"/>
    <property type="match status" value="1"/>
</dbReference>
<feature type="transmembrane region" description="Helical" evidence="5">
    <location>
        <begin position="85"/>
        <end position="106"/>
    </location>
</feature>
<comment type="caution">
    <text evidence="6">The sequence shown here is derived from an EMBL/GenBank/DDBJ whole genome shotgun (WGS) entry which is preliminary data.</text>
</comment>
<keyword evidence="2 5" id="KW-0812">Transmembrane</keyword>
<dbReference type="InterPro" id="IPR036259">
    <property type="entry name" value="MFS_trans_sf"/>
</dbReference>
<dbReference type="PANTHER" id="PTHR23507:SF1">
    <property type="entry name" value="FI18259P1-RELATED"/>
    <property type="match status" value="1"/>
</dbReference>
<dbReference type="GO" id="GO:0016020">
    <property type="term" value="C:membrane"/>
    <property type="evidence" value="ECO:0007669"/>
    <property type="project" value="UniProtKB-SubCell"/>
</dbReference>
<reference evidence="6" key="1">
    <citation type="submission" date="2022-04" db="EMBL/GenBank/DDBJ databases">
        <authorList>
            <person name="Xu L."/>
            <person name="Lv Z."/>
        </authorList>
    </citation>
    <scope>NUCLEOTIDE SEQUENCE</scope>
    <source>
        <strain evidence="6">LV_2022a</strain>
    </source>
</reference>
<feature type="transmembrane region" description="Helical" evidence="5">
    <location>
        <begin position="51"/>
        <end position="73"/>
    </location>
</feature>
<evidence type="ECO:0000256" key="1">
    <source>
        <dbReference type="ARBA" id="ARBA00004141"/>
    </source>
</evidence>
<feature type="transmembrane region" description="Helical" evidence="5">
    <location>
        <begin position="413"/>
        <end position="438"/>
    </location>
</feature>
<feature type="transmembrane region" description="Helical" evidence="5">
    <location>
        <begin position="288"/>
        <end position="311"/>
    </location>
</feature>
<comment type="subcellular location">
    <subcellularLocation>
        <location evidence="1">Membrane</location>
        <topology evidence="1">Multi-pass membrane protein</topology>
    </subcellularLocation>
</comment>
<dbReference type="SUPFAM" id="SSF103473">
    <property type="entry name" value="MFS general substrate transporter"/>
    <property type="match status" value="1"/>
</dbReference>
<evidence type="ECO:0000256" key="3">
    <source>
        <dbReference type="ARBA" id="ARBA00022989"/>
    </source>
</evidence>
<feature type="transmembrane region" description="Helical" evidence="5">
    <location>
        <begin position="450"/>
        <end position="470"/>
    </location>
</feature>
<dbReference type="EMBL" id="JALJAT010000001">
    <property type="protein sequence ID" value="KAK4474451.1"/>
    <property type="molecule type" value="Genomic_DNA"/>
</dbReference>
<organism evidence="6 7">
    <name type="scientific">Schistosoma mekongi</name>
    <name type="common">Parasitic worm</name>
    <dbReference type="NCBI Taxonomy" id="38744"/>
    <lineage>
        <taxon>Eukaryota</taxon>
        <taxon>Metazoa</taxon>
        <taxon>Spiralia</taxon>
        <taxon>Lophotrochozoa</taxon>
        <taxon>Platyhelminthes</taxon>
        <taxon>Trematoda</taxon>
        <taxon>Digenea</taxon>
        <taxon>Strigeidida</taxon>
        <taxon>Schistosomatoidea</taxon>
        <taxon>Schistosomatidae</taxon>
        <taxon>Schistosoma</taxon>
    </lineage>
</organism>
<evidence type="ECO:0000313" key="6">
    <source>
        <dbReference type="EMBL" id="KAK4474451.1"/>
    </source>
</evidence>
<keyword evidence="4 5" id="KW-0472">Membrane</keyword>
<feature type="transmembrane region" description="Helical" evidence="5">
    <location>
        <begin position="346"/>
        <end position="363"/>
    </location>
</feature>
<dbReference type="InterPro" id="IPR011701">
    <property type="entry name" value="MFS"/>
</dbReference>
<dbReference type="AlphaFoldDB" id="A0AAE1ZI58"/>
<feature type="transmembrane region" description="Helical" evidence="5">
    <location>
        <begin position="165"/>
        <end position="186"/>
    </location>
</feature>
<proteinExistence type="predicted"/>
<dbReference type="Proteomes" id="UP001292079">
    <property type="component" value="Unassembled WGS sequence"/>
</dbReference>
<gene>
    <name evidence="6" type="ORF">MN116_001605</name>
</gene>
<reference evidence="6" key="2">
    <citation type="journal article" date="2023" name="Infect Dis Poverty">
        <title>Chromosome-scale genome of the human blood fluke Schistosoma mekongi and its implications for public health.</title>
        <authorList>
            <person name="Zhou M."/>
            <person name="Xu L."/>
            <person name="Xu D."/>
            <person name="Chen W."/>
            <person name="Khan J."/>
            <person name="Hu Y."/>
            <person name="Huang H."/>
            <person name="Wei H."/>
            <person name="Zhang Y."/>
            <person name="Chusongsang P."/>
            <person name="Tanasarnprasert K."/>
            <person name="Hu X."/>
            <person name="Limpanont Y."/>
            <person name="Lv Z."/>
        </authorList>
    </citation>
    <scope>NUCLEOTIDE SEQUENCE</scope>
    <source>
        <strain evidence="6">LV_2022a</strain>
    </source>
</reference>
<feature type="transmembrane region" description="Helical" evidence="5">
    <location>
        <begin position="253"/>
        <end position="276"/>
    </location>
</feature>
<keyword evidence="7" id="KW-1185">Reference proteome</keyword>
<sequence length="483" mass="53594">MICRSDDSKKLKMIQTKAAWIESITNLIRLSFGLATVLIIGYVSDRFGRKVALSILVFGEALYIGLMSFIVLFNLNPWTVVFPGLFEGILGGGLVSITAQISACLADITGKSEDPSGSSTNSVSGQQSMSKEHRWLYFTIYESLSSLSHSCGSLFGGILVHRWGFSIAITVCIALYTTSAVGLSILPETNPDVLRRKNIQESTTTIHQNHEATYTEEGLLYLEIRTNRLAVKVLEMFLKMLNSIRHSSPLSRIVMTLLFSISITIMADFQYIYIYLMGAPFYWNAQTVGLYAGISDILSACLSITFTVGIYNWEKSRISHLCSTDNTQEYVAKYNSVEITLKEMRVLFIITVVIFVGFSFMLINRILMGIGFLFTLPSANYVVYGASAARLMKNMLIAPIRTIISLTTPIDKQGFILSLGAFILRVGFLISSTIFPLIYAGTVNTFPGTVFFVCAILISLTICFAILLPMHLQLIQEKMKSFG</sequence>
<dbReference type="GO" id="GO:0022857">
    <property type="term" value="F:transmembrane transporter activity"/>
    <property type="evidence" value="ECO:0007669"/>
    <property type="project" value="InterPro"/>
</dbReference>
<protein>
    <submittedName>
        <fullName evidence="6">Uncharacterized protein</fullName>
    </submittedName>
</protein>